<dbReference type="NCBIfam" id="NF037959">
    <property type="entry name" value="MFS_SpdSyn"/>
    <property type="match status" value="1"/>
</dbReference>
<feature type="transmembrane region" description="Helical" evidence="2">
    <location>
        <begin position="7"/>
        <end position="31"/>
    </location>
</feature>
<dbReference type="PANTHER" id="PTHR43317:SF1">
    <property type="entry name" value="THERMOSPERMINE SYNTHASE ACAULIS5"/>
    <property type="match status" value="1"/>
</dbReference>
<evidence type="ECO:0000313" key="3">
    <source>
        <dbReference type="EMBL" id="KAF7775836.1"/>
    </source>
</evidence>
<evidence type="ECO:0008006" key="5">
    <source>
        <dbReference type="Google" id="ProtNLM"/>
    </source>
</evidence>
<feature type="transmembrane region" description="Helical" evidence="2">
    <location>
        <begin position="74"/>
        <end position="95"/>
    </location>
</feature>
<dbReference type="Gene3D" id="3.40.50.150">
    <property type="entry name" value="Vaccinia Virus protein VP39"/>
    <property type="match status" value="1"/>
</dbReference>
<keyword evidence="2" id="KW-0472">Membrane</keyword>
<evidence type="ECO:0000313" key="4">
    <source>
        <dbReference type="Proteomes" id="UP000629468"/>
    </source>
</evidence>
<feature type="transmembrane region" description="Helical" evidence="2">
    <location>
        <begin position="43"/>
        <end position="62"/>
    </location>
</feature>
<reference evidence="3 4" key="1">
    <citation type="journal article" name="Sci. Rep.">
        <title>Telomere-to-telomere assembled and centromere annotated genomes of the two main subspecies of the button mushroom Agaricus bisporus reveal especially polymorphic chromosome ends.</title>
        <authorList>
            <person name="Sonnenberg A.S.M."/>
            <person name="Sedaghat-Telgerd N."/>
            <person name="Lavrijssen B."/>
            <person name="Ohm R.A."/>
            <person name="Hendrickx P.M."/>
            <person name="Scholtmeijer K."/>
            <person name="Baars J.J.P."/>
            <person name="van Peer A."/>
        </authorList>
    </citation>
    <scope>NUCLEOTIDE SEQUENCE [LARGE SCALE GENOMIC DNA]</scope>
    <source>
        <strain evidence="3 4">H119_p4</strain>
    </source>
</reference>
<evidence type="ECO:0000256" key="1">
    <source>
        <dbReference type="ARBA" id="ARBA00023115"/>
    </source>
</evidence>
<dbReference type="Proteomes" id="UP000629468">
    <property type="component" value="Unassembled WGS sequence"/>
</dbReference>
<dbReference type="CDD" id="cd02440">
    <property type="entry name" value="AdoMet_MTases"/>
    <property type="match status" value="1"/>
</dbReference>
<dbReference type="GO" id="GO:0006596">
    <property type="term" value="P:polyamine biosynthetic process"/>
    <property type="evidence" value="ECO:0007669"/>
    <property type="project" value="UniProtKB-KW"/>
</dbReference>
<dbReference type="SUPFAM" id="SSF53335">
    <property type="entry name" value="S-adenosyl-L-methionine-dependent methyltransferases"/>
    <property type="match status" value="1"/>
</dbReference>
<dbReference type="AlphaFoldDB" id="A0A8H7F2X8"/>
<dbReference type="InterPro" id="IPR029063">
    <property type="entry name" value="SAM-dependent_MTases_sf"/>
</dbReference>
<keyword evidence="2" id="KW-0812">Transmembrane</keyword>
<comment type="caution">
    <text evidence="3">The sequence shown here is derived from an EMBL/GenBank/DDBJ whole genome shotgun (WGS) entry which is preliminary data.</text>
</comment>
<feature type="transmembrane region" description="Helical" evidence="2">
    <location>
        <begin position="101"/>
        <end position="120"/>
    </location>
</feature>
<name>A0A8H7F2X8_AGABI</name>
<keyword evidence="2" id="KW-1133">Transmembrane helix</keyword>
<proteinExistence type="predicted"/>
<gene>
    <name evidence="3" type="ORF">Agabi119p4_4229</name>
</gene>
<sequence>MTSSEGFPDFLCSVARAGFTALAPLSLVLFVHQRALIPLYGSYPVSYSFDAVVVVSLVASALSPFGRKKGSRWLAIALVSSVAPNVSYWVAVWMARLRQPILGPALTHALVIAPLIFLFAGPVVRSGSSNARRLGYNQPLRASIIFFGTKFLQQNIWSRIDHLRKVSESQIYLGLTGVAFSIYVSCLDLSYNPTKPKKKVKTQAEHILKPLLSPVRVKTAILIVFSAFWYIASPILANPVLPHPLDAVFTHPSGKFQILDAVESVTGLIVVGDVLPHLEAQNEDQLSSARYLRASHSLLGGVWTRDKARALDNKSFLRDSLGTKLGDTVYSTFVLQEAVRLVNSTETGRKGAWKNALTIGLGTGFSTSAFIRHGINTTVVEIDPAVYNAARIWFGLPDPGRDNVFLEDARVFVEKRYQKVQVGIEKHLYDIVVHDCFSGGGVPEHIFTSEFWDMLKVIMDAEGVLVVNFAGVVTSRSSKLILHTLENSFKQCRAFHDWMKPLGEDEYGSEFVNVVFFCTDSEAPMTFREPKESDYLGSELREYVFKSLKQREVKLDLVRVQDPNDVEKYILSDKHNSLRELQREQGLHHWEVMRQVLPDIMWESY</sequence>
<dbReference type="EMBL" id="JABXXO010000006">
    <property type="protein sequence ID" value="KAF7775836.1"/>
    <property type="molecule type" value="Genomic_DNA"/>
</dbReference>
<feature type="transmembrane region" description="Helical" evidence="2">
    <location>
        <begin position="211"/>
        <end position="232"/>
    </location>
</feature>
<keyword evidence="1" id="KW-0620">Polyamine biosynthesis</keyword>
<dbReference type="PANTHER" id="PTHR43317">
    <property type="entry name" value="THERMOSPERMINE SYNTHASE ACAULIS5"/>
    <property type="match status" value="1"/>
</dbReference>
<evidence type="ECO:0000256" key="2">
    <source>
        <dbReference type="SAM" id="Phobius"/>
    </source>
</evidence>
<organism evidence="3 4">
    <name type="scientific">Agaricus bisporus var. burnettii</name>
    <dbReference type="NCBI Taxonomy" id="192524"/>
    <lineage>
        <taxon>Eukaryota</taxon>
        <taxon>Fungi</taxon>
        <taxon>Dikarya</taxon>
        <taxon>Basidiomycota</taxon>
        <taxon>Agaricomycotina</taxon>
        <taxon>Agaricomycetes</taxon>
        <taxon>Agaricomycetidae</taxon>
        <taxon>Agaricales</taxon>
        <taxon>Agaricineae</taxon>
        <taxon>Agaricaceae</taxon>
        <taxon>Agaricus</taxon>
    </lineage>
</organism>
<accession>A0A8H7F2X8</accession>
<protein>
    <recommendedName>
        <fullName evidence="5">PABS domain-containing protein</fullName>
    </recommendedName>
</protein>